<feature type="region of interest" description="Disordered" evidence="1">
    <location>
        <begin position="43"/>
        <end position="62"/>
    </location>
</feature>
<organism evidence="2 3">
    <name type="scientific">Trematosphaeria pertusa</name>
    <dbReference type="NCBI Taxonomy" id="390896"/>
    <lineage>
        <taxon>Eukaryota</taxon>
        <taxon>Fungi</taxon>
        <taxon>Dikarya</taxon>
        <taxon>Ascomycota</taxon>
        <taxon>Pezizomycotina</taxon>
        <taxon>Dothideomycetes</taxon>
        <taxon>Pleosporomycetidae</taxon>
        <taxon>Pleosporales</taxon>
        <taxon>Massarineae</taxon>
        <taxon>Trematosphaeriaceae</taxon>
        <taxon>Trematosphaeria</taxon>
    </lineage>
</organism>
<dbReference type="GeneID" id="54575507"/>
<evidence type="ECO:0000313" key="2">
    <source>
        <dbReference type="EMBL" id="KAF2248263.1"/>
    </source>
</evidence>
<dbReference type="EMBL" id="ML987196">
    <property type="protein sequence ID" value="KAF2248263.1"/>
    <property type="molecule type" value="Genomic_DNA"/>
</dbReference>
<dbReference type="AlphaFoldDB" id="A0A6A6IFG8"/>
<accession>A0A6A6IFG8</accession>
<name>A0A6A6IFG8_9PLEO</name>
<gene>
    <name evidence="2" type="ORF">BU26DRAFT_330227</name>
</gene>
<reference evidence="2" key="1">
    <citation type="journal article" date="2020" name="Stud. Mycol.">
        <title>101 Dothideomycetes genomes: a test case for predicting lifestyles and emergence of pathogens.</title>
        <authorList>
            <person name="Haridas S."/>
            <person name="Albert R."/>
            <person name="Binder M."/>
            <person name="Bloem J."/>
            <person name="Labutti K."/>
            <person name="Salamov A."/>
            <person name="Andreopoulos B."/>
            <person name="Baker S."/>
            <person name="Barry K."/>
            <person name="Bills G."/>
            <person name="Bluhm B."/>
            <person name="Cannon C."/>
            <person name="Castanera R."/>
            <person name="Culley D."/>
            <person name="Daum C."/>
            <person name="Ezra D."/>
            <person name="Gonzalez J."/>
            <person name="Henrissat B."/>
            <person name="Kuo A."/>
            <person name="Liang C."/>
            <person name="Lipzen A."/>
            <person name="Lutzoni F."/>
            <person name="Magnuson J."/>
            <person name="Mondo S."/>
            <person name="Nolan M."/>
            <person name="Ohm R."/>
            <person name="Pangilinan J."/>
            <person name="Park H.-J."/>
            <person name="Ramirez L."/>
            <person name="Alfaro M."/>
            <person name="Sun H."/>
            <person name="Tritt A."/>
            <person name="Yoshinaga Y."/>
            <person name="Zwiers L.-H."/>
            <person name="Turgeon B."/>
            <person name="Goodwin S."/>
            <person name="Spatafora J."/>
            <person name="Crous P."/>
            <person name="Grigoriev I."/>
        </authorList>
    </citation>
    <scope>NUCLEOTIDE SEQUENCE</scope>
    <source>
        <strain evidence="2">CBS 122368</strain>
    </source>
</reference>
<evidence type="ECO:0000313" key="3">
    <source>
        <dbReference type="Proteomes" id="UP000800094"/>
    </source>
</evidence>
<proteinExistence type="predicted"/>
<protein>
    <submittedName>
        <fullName evidence="2">Uncharacterized protein</fullName>
    </submittedName>
</protein>
<keyword evidence="3" id="KW-1185">Reference proteome</keyword>
<evidence type="ECO:0000256" key="1">
    <source>
        <dbReference type="SAM" id="MobiDB-lite"/>
    </source>
</evidence>
<dbReference type="RefSeq" id="XP_033683267.1">
    <property type="nucleotide sequence ID" value="XM_033822177.1"/>
</dbReference>
<dbReference type="Proteomes" id="UP000800094">
    <property type="component" value="Unassembled WGS sequence"/>
</dbReference>
<sequence>MKIYRLTDSWLRPVPGRTKSCAELLMRGSRCVAHPIRHMFGSRRRTKSLLDQSACPTRHRRRPSMLASAAPLLAFPSQQTSSATETIIQ</sequence>